<feature type="compositionally biased region" description="Basic and acidic residues" evidence="1">
    <location>
        <begin position="28"/>
        <end position="40"/>
    </location>
</feature>
<sequence length="121" mass="13563">MGAVRKTSDHGKNFASVPEETLATTRHTSYDYDDHEDLWGRPRNWTSAPPPLAPPRMTERTSIRLRADATNFASRSTLAHMVYEQLIVPGRSGRVVDDRATEARSAGVRVRRGFRGLSPLM</sequence>
<gene>
    <name evidence="2" type="primary">RvY_12023-1</name>
    <name evidence="2" type="synonym">RvY_12023.1</name>
    <name evidence="2" type="ORF">RvY_12023</name>
</gene>
<dbReference type="AlphaFoldDB" id="A0A1D1VKG2"/>
<accession>A0A1D1VKG2</accession>
<proteinExistence type="predicted"/>
<evidence type="ECO:0000256" key="1">
    <source>
        <dbReference type="SAM" id="MobiDB-lite"/>
    </source>
</evidence>
<keyword evidence="3" id="KW-1185">Reference proteome</keyword>
<protein>
    <submittedName>
        <fullName evidence="2">Uncharacterized protein</fullName>
    </submittedName>
</protein>
<name>A0A1D1VKG2_RAMVA</name>
<evidence type="ECO:0000313" key="3">
    <source>
        <dbReference type="Proteomes" id="UP000186922"/>
    </source>
</evidence>
<organism evidence="2 3">
    <name type="scientific">Ramazzottius varieornatus</name>
    <name type="common">Water bear</name>
    <name type="synonym">Tardigrade</name>
    <dbReference type="NCBI Taxonomy" id="947166"/>
    <lineage>
        <taxon>Eukaryota</taxon>
        <taxon>Metazoa</taxon>
        <taxon>Ecdysozoa</taxon>
        <taxon>Tardigrada</taxon>
        <taxon>Eutardigrada</taxon>
        <taxon>Parachela</taxon>
        <taxon>Hypsibioidea</taxon>
        <taxon>Ramazzottiidae</taxon>
        <taxon>Ramazzottius</taxon>
    </lineage>
</organism>
<comment type="caution">
    <text evidence="2">The sequence shown here is derived from an EMBL/GenBank/DDBJ whole genome shotgun (WGS) entry which is preliminary data.</text>
</comment>
<evidence type="ECO:0000313" key="2">
    <source>
        <dbReference type="EMBL" id="GAV01286.1"/>
    </source>
</evidence>
<feature type="region of interest" description="Disordered" evidence="1">
    <location>
        <begin position="1"/>
        <end position="61"/>
    </location>
</feature>
<feature type="compositionally biased region" description="Basic and acidic residues" evidence="1">
    <location>
        <begin position="1"/>
        <end position="12"/>
    </location>
</feature>
<dbReference type="Proteomes" id="UP000186922">
    <property type="component" value="Unassembled WGS sequence"/>
</dbReference>
<reference evidence="2 3" key="1">
    <citation type="journal article" date="2016" name="Nat. Commun.">
        <title>Extremotolerant tardigrade genome and improved radiotolerance of human cultured cells by tardigrade-unique protein.</title>
        <authorList>
            <person name="Hashimoto T."/>
            <person name="Horikawa D.D."/>
            <person name="Saito Y."/>
            <person name="Kuwahara H."/>
            <person name="Kozuka-Hata H."/>
            <person name="Shin-I T."/>
            <person name="Minakuchi Y."/>
            <person name="Ohishi K."/>
            <person name="Motoyama A."/>
            <person name="Aizu T."/>
            <person name="Enomoto A."/>
            <person name="Kondo K."/>
            <person name="Tanaka S."/>
            <person name="Hara Y."/>
            <person name="Koshikawa S."/>
            <person name="Sagara H."/>
            <person name="Miura T."/>
            <person name="Yokobori S."/>
            <person name="Miyagawa K."/>
            <person name="Suzuki Y."/>
            <person name="Kubo T."/>
            <person name="Oyama M."/>
            <person name="Kohara Y."/>
            <person name="Fujiyama A."/>
            <person name="Arakawa K."/>
            <person name="Katayama T."/>
            <person name="Toyoda A."/>
            <person name="Kunieda T."/>
        </authorList>
    </citation>
    <scope>NUCLEOTIDE SEQUENCE [LARGE SCALE GENOMIC DNA]</scope>
    <source>
        <strain evidence="2 3">YOKOZUNA-1</strain>
    </source>
</reference>
<dbReference type="EMBL" id="BDGG01000007">
    <property type="protein sequence ID" value="GAV01286.1"/>
    <property type="molecule type" value="Genomic_DNA"/>
</dbReference>